<dbReference type="Pfam" id="PF07562">
    <property type="entry name" value="NCD3G"/>
    <property type="match status" value="1"/>
</dbReference>
<dbReference type="InterPro" id="IPR000068">
    <property type="entry name" value="GPCR_3_Ca_sens_rcpt-rel"/>
</dbReference>
<organism evidence="15 16">
    <name type="scientific">Onychostoma macrolepis</name>
    <dbReference type="NCBI Taxonomy" id="369639"/>
    <lineage>
        <taxon>Eukaryota</taxon>
        <taxon>Metazoa</taxon>
        <taxon>Chordata</taxon>
        <taxon>Craniata</taxon>
        <taxon>Vertebrata</taxon>
        <taxon>Euteleostomi</taxon>
        <taxon>Actinopterygii</taxon>
        <taxon>Neopterygii</taxon>
        <taxon>Teleostei</taxon>
        <taxon>Ostariophysi</taxon>
        <taxon>Cypriniformes</taxon>
        <taxon>Cyprinidae</taxon>
        <taxon>Acrossocheilinae</taxon>
        <taxon>Onychostoma</taxon>
    </lineage>
</organism>
<sequence>MHLDGICSFLSAFINCFLINVFCLESEFSLKGDYLLGGLFALHEVQHATPLSYPEAIQCFRYTFSKSGYQMFQVMRFAIEEINNSTTLLPNVSLGYEIFDHCTDTKNFPSVFNFISKNGSIKPKEKLNNYQPKVIALTGPYGSTSTITIAPFITMDVIPLVNYGASSYALSNKLQYPSFVRTIPSNKNLIEMIIHIIRWFGWNWVAFLGSQDDYSEDGLRIFNKYISNTGICLAYQEAFSQRANYSLTLKKIDMLNINVIVVFAVPQYASNIIKAAIANNIRGKVWIASETWAMNQQLPREPGIGKIGTVIGITERLLTLPGFDDFIYKERGIINAYSADSDIQSKSKTCNQDCDYCTSLTAEEIINENPTFSFAIYAAIYTIARALHNVLQCDMNECHKNITAKPYMLLEQIKKLDFPLNGRQVKYDDNGDPTISFAVVLWNTETNPPRFEMVGMYDTYPETTFTITNSHLPWHNNGYVPFSNCSVECKAGFSREPDGYHSCCFLCKKCPRNSYVNYSWDPYTCSPCSETEWSDEGSTTCKKRSVVYLEVTEILSIIVMASATCLILLLIAIFCLFAHNFDTPVVSKPLMEKKRRARINKCLNQLKSLLESVCSNNIRKRKLEKADILELTVKHLMHLQNTQRGTPTVCDSAEYHAGYRSCLATVSHYLLASDADRDSRSIMLTHLRSGSDLVPDFSTAESDPARITASTCTLRRSHKAPLKTDALYPNLQQTSDRYYCSMPKRIEICETDKISFNAQAGTHGSKKLKTTHFSLKNTKVDECCNFSEALKHNYWRPW</sequence>
<dbReference type="InterPro" id="IPR017979">
    <property type="entry name" value="GPCR_3_CS"/>
</dbReference>
<keyword evidence="6" id="KW-0297">G-protein coupled receptor</keyword>
<keyword evidence="4" id="KW-0732">Signal</keyword>
<proteinExistence type="inferred from homology"/>
<comment type="similarity">
    <text evidence="11">Belongs to the G-protein coupled receptor 3 family. TAS1R subfamily.</text>
</comment>
<gene>
    <name evidence="15" type="ORF">G5714_008828</name>
</gene>
<dbReference type="SUPFAM" id="SSF53822">
    <property type="entry name" value="Periplasmic binding protein-like I"/>
    <property type="match status" value="1"/>
</dbReference>
<dbReference type="PANTHER" id="PTHR24061">
    <property type="entry name" value="CALCIUM-SENSING RECEPTOR-RELATED"/>
    <property type="match status" value="1"/>
</dbReference>
<keyword evidence="5 12" id="KW-1133">Transmembrane helix</keyword>
<dbReference type="PROSITE" id="PS51054">
    <property type="entry name" value="ORANGE"/>
    <property type="match status" value="1"/>
</dbReference>
<dbReference type="SUPFAM" id="SSF47459">
    <property type="entry name" value="HLH, helix-loop-helix DNA-binding domain"/>
    <property type="match status" value="1"/>
</dbReference>
<evidence type="ECO:0000256" key="8">
    <source>
        <dbReference type="ARBA" id="ARBA00023170"/>
    </source>
</evidence>
<evidence type="ECO:0000256" key="6">
    <source>
        <dbReference type="ARBA" id="ARBA00023040"/>
    </source>
</evidence>
<comment type="subcellular location">
    <subcellularLocation>
        <location evidence="1">Cell membrane</location>
        <topology evidence="1">Multi-pass membrane protein</topology>
    </subcellularLocation>
</comment>
<keyword evidence="16" id="KW-1185">Reference proteome</keyword>
<keyword evidence="9" id="KW-0325">Glycoprotein</keyword>
<dbReference type="GO" id="GO:0050909">
    <property type="term" value="P:sensory perception of taste"/>
    <property type="evidence" value="ECO:0007669"/>
    <property type="project" value="UniProtKB-ARBA"/>
</dbReference>
<dbReference type="InterPro" id="IPR011598">
    <property type="entry name" value="bHLH_dom"/>
</dbReference>
<feature type="transmembrane region" description="Helical" evidence="12">
    <location>
        <begin position="554"/>
        <end position="578"/>
    </location>
</feature>
<dbReference type="PROSITE" id="PS50888">
    <property type="entry name" value="BHLH"/>
    <property type="match status" value="1"/>
</dbReference>
<keyword evidence="10" id="KW-0807">Transducer</keyword>
<dbReference type="GO" id="GO:0005886">
    <property type="term" value="C:plasma membrane"/>
    <property type="evidence" value="ECO:0007669"/>
    <property type="project" value="UniProtKB-SubCell"/>
</dbReference>
<dbReference type="InterPro" id="IPR038550">
    <property type="entry name" value="GPCR_3_9-Cys_sf"/>
</dbReference>
<evidence type="ECO:0000256" key="11">
    <source>
        <dbReference type="ARBA" id="ARBA00038492"/>
    </source>
</evidence>
<dbReference type="PANTHER" id="PTHR24061:SF441">
    <property type="entry name" value="TASTE RECEPTOR TYPE 1 MEMBER 2B-RELATED"/>
    <property type="match status" value="1"/>
</dbReference>
<dbReference type="PRINTS" id="PR00248">
    <property type="entry name" value="GPCRMGR"/>
</dbReference>
<name>A0A7J6CQP1_9TELE</name>
<evidence type="ECO:0000259" key="13">
    <source>
        <dbReference type="PROSITE" id="PS50888"/>
    </source>
</evidence>
<evidence type="ECO:0000256" key="1">
    <source>
        <dbReference type="ARBA" id="ARBA00004651"/>
    </source>
</evidence>
<dbReference type="Pfam" id="PF01094">
    <property type="entry name" value="ANF_receptor"/>
    <property type="match status" value="1"/>
</dbReference>
<dbReference type="GO" id="GO:0003677">
    <property type="term" value="F:DNA binding"/>
    <property type="evidence" value="ECO:0007669"/>
    <property type="project" value="InterPro"/>
</dbReference>
<dbReference type="FunFam" id="2.10.50.30:FF:000004">
    <property type="entry name" value="Taste receptor type 1 member 3-like protein"/>
    <property type="match status" value="1"/>
</dbReference>
<dbReference type="GO" id="GO:0046983">
    <property type="term" value="F:protein dimerization activity"/>
    <property type="evidence" value="ECO:0007669"/>
    <property type="project" value="InterPro"/>
</dbReference>
<dbReference type="CDD" id="cd06363">
    <property type="entry name" value="PBP1_taste_receptor"/>
    <property type="match status" value="1"/>
</dbReference>
<evidence type="ECO:0000256" key="3">
    <source>
        <dbReference type="ARBA" id="ARBA00022692"/>
    </source>
</evidence>
<dbReference type="FunFam" id="4.10.280.10:FF:000077">
    <property type="entry name" value="transcription factor HES-3 isoform X2"/>
    <property type="match status" value="1"/>
</dbReference>
<evidence type="ECO:0000313" key="16">
    <source>
        <dbReference type="Proteomes" id="UP000579812"/>
    </source>
</evidence>
<dbReference type="SMART" id="SM00511">
    <property type="entry name" value="ORANGE"/>
    <property type="match status" value="1"/>
</dbReference>
<dbReference type="Pfam" id="PF00010">
    <property type="entry name" value="HLH"/>
    <property type="match status" value="1"/>
</dbReference>
<dbReference type="Pfam" id="PF07527">
    <property type="entry name" value="Hairy_orange"/>
    <property type="match status" value="1"/>
</dbReference>
<evidence type="ECO:0000313" key="15">
    <source>
        <dbReference type="EMBL" id="KAF4109576.1"/>
    </source>
</evidence>
<feature type="domain" description="BHLH" evidence="13">
    <location>
        <begin position="583"/>
        <end position="639"/>
    </location>
</feature>
<evidence type="ECO:0000256" key="5">
    <source>
        <dbReference type="ARBA" id="ARBA00022989"/>
    </source>
</evidence>
<evidence type="ECO:0000256" key="12">
    <source>
        <dbReference type="SAM" id="Phobius"/>
    </source>
</evidence>
<evidence type="ECO:0000256" key="2">
    <source>
        <dbReference type="ARBA" id="ARBA00022475"/>
    </source>
</evidence>
<keyword evidence="8" id="KW-0675">Receptor</keyword>
<dbReference type="Gene3D" id="2.10.50.30">
    <property type="entry name" value="GPCR, family 3, nine cysteines domain"/>
    <property type="match status" value="1"/>
</dbReference>
<dbReference type="EMBL" id="JAAMOB010000008">
    <property type="protein sequence ID" value="KAF4109576.1"/>
    <property type="molecule type" value="Genomic_DNA"/>
</dbReference>
<evidence type="ECO:0000256" key="4">
    <source>
        <dbReference type="ARBA" id="ARBA00022729"/>
    </source>
</evidence>
<dbReference type="GO" id="GO:0006355">
    <property type="term" value="P:regulation of DNA-templated transcription"/>
    <property type="evidence" value="ECO:0007669"/>
    <property type="project" value="InterPro"/>
</dbReference>
<dbReference type="InterPro" id="IPR003650">
    <property type="entry name" value="Orange_dom"/>
</dbReference>
<dbReference type="Proteomes" id="UP000579812">
    <property type="component" value="Unassembled WGS sequence"/>
</dbReference>
<dbReference type="AlphaFoldDB" id="A0A7J6CQP1"/>
<evidence type="ECO:0000256" key="10">
    <source>
        <dbReference type="ARBA" id="ARBA00023224"/>
    </source>
</evidence>
<dbReference type="InterPro" id="IPR000337">
    <property type="entry name" value="GPCR_3"/>
</dbReference>
<dbReference type="SMART" id="SM00353">
    <property type="entry name" value="HLH"/>
    <property type="match status" value="1"/>
</dbReference>
<dbReference type="InterPro" id="IPR001828">
    <property type="entry name" value="ANF_lig-bd_rcpt"/>
</dbReference>
<dbReference type="PROSITE" id="PS00980">
    <property type="entry name" value="G_PROTEIN_RECEP_F3_2"/>
    <property type="match status" value="1"/>
</dbReference>
<feature type="domain" description="Orange" evidence="14">
    <location>
        <begin position="655"/>
        <end position="687"/>
    </location>
</feature>
<dbReference type="InterPro" id="IPR028082">
    <property type="entry name" value="Peripla_BP_I"/>
</dbReference>
<dbReference type="Gene3D" id="3.40.50.2300">
    <property type="match status" value="2"/>
</dbReference>
<evidence type="ECO:0000256" key="9">
    <source>
        <dbReference type="ARBA" id="ARBA00023180"/>
    </source>
</evidence>
<dbReference type="Gene3D" id="4.10.280.10">
    <property type="entry name" value="Helix-loop-helix DNA-binding domain"/>
    <property type="match status" value="1"/>
</dbReference>
<accession>A0A7J6CQP1</accession>
<dbReference type="InterPro" id="IPR036638">
    <property type="entry name" value="HLH_DNA-bd_sf"/>
</dbReference>
<reference evidence="15 16" key="1">
    <citation type="submission" date="2020-04" db="EMBL/GenBank/DDBJ databases">
        <title>Chromosome-level genome assembly of a cyprinid fish Onychostoma macrolepis by integration of Nanopore Sequencing, Bionano and Hi-C technology.</title>
        <authorList>
            <person name="Wang D."/>
        </authorList>
    </citation>
    <scope>NUCLEOTIDE SEQUENCE [LARGE SCALE GENOMIC DNA]</scope>
    <source>
        <strain evidence="15">SWU-2019</strain>
        <tissue evidence="15">Muscle</tissue>
    </source>
</reference>
<keyword evidence="7 12" id="KW-0472">Membrane</keyword>
<keyword evidence="2" id="KW-1003">Cell membrane</keyword>
<evidence type="ECO:0000256" key="7">
    <source>
        <dbReference type="ARBA" id="ARBA00023136"/>
    </source>
</evidence>
<keyword evidence="3 12" id="KW-0812">Transmembrane</keyword>
<dbReference type="FunFam" id="3.40.50.2300:FF:000016">
    <property type="entry name" value="Taste 1 receptor member 2"/>
    <property type="match status" value="1"/>
</dbReference>
<dbReference type="GO" id="GO:0004930">
    <property type="term" value="F:G protein-coupled receptor activity"/>
    <property type="evidence" value="ECO:0007669"/>
    <property type="project" value="UniProtKB-KW"/>
</dbReference>
<protein>
    <submittedName>
        <fullName evidence="15">Uncharacterized protein</fullName>
    </submittedName>
</protein>
<comment type="caution">
    <text evidence="15">The sequence shown here is derived from an EMBL/GenBank/DDBJ whole genome shotgun (WGS) entry which is preliminary data.</text>
</comment>
<dbReference type="InterPro" id="IPR011500">
    <property type="entry name" value="GPCR_3_9-Cys_dom"/>
</dbReference>
<dbReference type="CDD" id="cd18933">
    <property type="entry name" value="bHLH-O_HES3"/>
    <property type="match status" value="1"/>
</dbReference>
<evidence type="ECO:0000259" key="14">
    <source>
        <dbReference type="PROSITE" id="PS51054"/>
    </source>
</evidence>